<proteinExistence type="predicted"/>
<keyword evidence="1" id="KW-1133">Transmembrane helix</keyword>
<organism evidence="2 3">
    <name type="scientific">Trichonephila clavipes</name>
    <name type="common">Golden silk orbweaver</name>
    <name type="synonym">Nephila clavipes</name>
    <dbReference type="NCBI Taxonomy" id="2585209"/>
    <lineage>
        <taxon>Eukaryota</taxon>
        <taxon>Metazoa</taxon>
        <taxon>Ecdysozoa</taxon>
        <taxon>Arthropoda</taxon>
        <taxon>Chelicerata</taxon>
        <taxon>Arachnida</taxon>
        <taxon>Araneae</taxon>
        <taxon>Araneomorphae</taxon>
        <taxon>Entelegynae</taxon>
        <taxon>Araneoidea</taxon>
        <taxon>Nephilidae</taxon>
        <taxon>Trichonephila</taxon>
    </lineage>
</organism>
<keyword evidence="3" id="KW-1185">Reference proteome</keyword>
<dbReference type="Proteomes" id="UP000887159">
    <property type="component" value="Unassembled WGS sequence"/>
</dbReference>
<reference evidence="2" key="1">
    <citation type="submission" date="2020-08" db="EMBL/GenBank/DDBJ databases">
        <title>Multicomponent nature underlies the extraordinary mechanical properties of spider dragline silk.</title>
        <authorList>
            <person name="Kono N."/>
            <person name="Nakamura H."/>
            <person name="Mori M."/>
            <person name="Yoshida Y."/>
            <person name="Ohtoshi R."/>
            <person name="Malay A.D."/>
            <person name="Moran D.A.P."/>
            <person name="Tomita M."/>
            <person name="Numata K."/>
            <person name="Arakawa K."/>
        </authorList>
    </citation>
    <scope>NUCLEOTIDE SEQUENCE</scope>
</reference>
<accession>A0A8X6RHF6</accession>
<keyword evidence="1" id="KW-0812">Transmembrane</keyword>
<evidence type="ECO:0000256" key="1">
    <source>
        <dbReference type="SAM" id="Phobius"/>
    </source>
</evidence>
<feature type="transmembrane region" description="Helical" evidence="1">
    <location>
        <begin position="6"/>
        <end position="28"/>
    </location>
</feature>
<dbReference type="AlphaFoldDB" id="A0A8X6RHF6"/>
<keyword evidence="1" id="KW-0472">Membrane</keyword>
<protein>
    <submittedName>
        <fullName evidence="2">Uncharacterized protein</fullName>
    </submittedName>
</protein>
<gene>
    <name evidence="2" type="primary">NCL1_05223</name>
    <name evidence="2" type="ORF">TNCV_1112461</name>
</gene>
<evidence type="ECO:0000313" key="2">
    <source>
        <dbReference type="EMBL" id="GFX92319.1"/>
    </source>
</evidence>
<comment type="caution">
    <text evidence="2">The sequence shown here is derived from an EMBL/GenBank/DDBJ whole genome shotgun (WGS) entry which is preliminary data.</text>
</comment>
<dbReference type="EMBL" id="BMAU01021144">
    <property type="protein sequence ID" value="GFX92319.1"/>
    <property type="molecule type" value="Genomic_DNA"/>
</dbReference>
<evidence type="ECO:0000313" key="3">
    <source>
        <dbReference type="Proteomes" id="UP000887159"/>
    </source>
</evidence>
<sequence>MKNSGIQSLLVMITSTNYFLFALGRLVVRASDSRPEEAAVAEWYRYRTVACLVTSSSPVPLKTRQVEQRCTLNLSRAETSSQWCGVVVRGVGASSGVVHVT</sequence>
<name>A0A8X6RHF6_TRICX</name>